<evidence type="ECO:0000313" key="5">
    <source>
        <dbReference type="EMBL" id="REE83838.1"/>
    </source>
</evidence>
<accession>A0A3D9RWI7</accession>
<dbReference type="PANTHER" id="PTHR43792">
    <property type="entry name" value="GNAT FAMILY, PUTATIVE (AFU_ORTHOLOGUE AFUA_3G00765)-RELATED-RELATED"/>
    <property type="match status" value="1"/>
</dbReference>
<dbReference type="InterPro" id="IPR016181">
    <property type="entry name" value="Acyl_CoA_acyltransferase"/>
</dbReference>
<dbReference type="OrthoDB" id="9795206at2"/>
<dbReference type="PROSITE" id="PS51186">
    <property type="entry name" value="GNAT"/>
    <property type="match status" value="1"/>
</dbReference>
<evidence type="ECO:0000313" key="6">
    <source>
        <dbReference type="Proteomes" id="UP000256304"/>
    </source>
</evidence>
<sequence length="184" mass="20959">MELTGNNVFIRFLEVTDAESLLNLHVNNRELFQKFSPTFPDDFYTLGSKRKSISDSIVQREEDKKYNFGIFLKETGDLIGSVSLNHVYRGPLERAMIGYQLDEQYNGRGLTTEAVSLTVAFAFQQLKLHRIEAGVMPSNTGSMRVLEKAGFHKEGIERQGVKINGRWEDHQILAILSETKSEEE</sequence>
<name>A0A3D9RWI7_9BACL</name>
<evidence type="ECO:0000256" key="3">
    <source>
        <dbReference type="ARBA" id="ARBA00038502"/>
    </source>
</evidence>
<dbReference type="AlphaFoldDB" id="A0A3D9RWI7"/>
<dbReference type="Proteomes" id="UP000256304">
    <property type="component" value="Unassembled WGS sequence"/>
</dbReference>
<dbReference type="InterPro" id="IPR051531">
    <property type="entry name" value="N-acetyltransferase"/>
</dbReference>
<dbReference type="GO" id="GO:0008999">
    <property type="term" value="F:protein-N-terminal-alanine acetyltransferase activity"/>
    <property type="evidence" value="ECO:0007669"/>
    <property type="project" value="TreeGrafter"/>
</dbReference>
<feature type="domain" description="N-acetyltransferase" evidence="4">
    <location>
        <begin position="10"/>
        <end position="173"/>
    </location>
</feature>
<proteinExistence type="inferred from homology"/>
<protein>
    <submittedName>
        <fullName evidence="5">Ribosomal-protein-alanine N-acetyltransferase</fullName>
    </submittedName>
</protein>
<dbReference type="SUPFAM" id="SSF55729">
    <property type="entry name" value="Acyl-CoA N-acyltransferases (Nat)"/>
    <property type="match status" value="1"/>
</dbReference>
<dbReference type="RefSeq" id="WP_116189766.1">
    <property type="nucleotide sequence ID" value="NZ_QTTN01000016.1"/>
</dbReference>
<keyword evidence="6" id="KW-1185">Reference proteome</keyword>
<evidence type="ECO:0000256" key="2">
    <source>
        <dbReference type="ARBA" id="ARBA00023315"/>
    </source>
</evidence>
<evidence type="ECO:0000259" key="4">
    <source>
        <dbReference type="PROSITE" id="PS51186"/>
    </source>
</evidence>
<dbReference type="GO" id="GO:0005737">
    <property type="term" value="C:cytoplasm"/>
    <property type="evidence" value="ECO:0007669"/>
    <property type="project" value="TreeGrafter"/>
</dbReference>
<comment type="caution">
    <text evidence="5">The sequence shown here is derived from an EMBL/GenBank/DDBJ whole genome shotgun (WGS) entry which is preliminary data.</text>
</comment>
<comment type="similarity">
    <text evidence="3">Belongs to the acetyltransferase family. RimJ subfamily.</text>
</comment>
<organism evidence="5 6">
    <name type="scientific">Paenibacillus taihuensis</name>
    <dbReference type="NCBI Taxonomy" id="1156355"/>
    <lineage>
        <taxon>Bacteria</taxon>
        <taxon>Bacillati</taxon>
        <taxon>Bacillota</taxon>
        <taxon>Bacilli</taxon>
        <taxon>Bacillales</taxon>
        <taxon>Paenibacillaceae</taxon>
        <taxon>Paenibacillus</taxon>
    </lineage>
</organism>
<dbReference type="EMBL" id="QTTN01000016">
    <property type="protein sequence ID" value="REE83838.1"/>
    <property type="molecule type" value="Genomic_DNA"/>
</dbReference>
<dbReference type="Pfam" id="PF13302">
    <property type="entry name" value="Acetyltransf_3"/>
    <property type="match status" value="1"/>
</dbReference>
<reference evidence="5 6" key="1">
    <citation type="submission" date="2018-08" db="EMBL/GenBank/DDBJ databases">
        <title>Genomic Encyclopedia of Type Strains, Phase III (KMG-III): the genomes of soil and plant-associated and newly described type strains.</title>
        <authorList>
            <person name="Whitman W."/>
        </authorList>
    </citation>
    <scope>NUCLEOTIDE SEQUENCE [LARGE SCALE GENOMIC DNA]</scope>
    <source>
        <strain evidence="5 6">CGMCC 1.10966</strain>
    </source>
</reference>
<evidence type="ECO:0000256" key="1">
    <source>
        <dbReference type="ARBA" id="ARBA00022679"/>
    </source>
</evidence>
<dbReference type="PANTHER" id="PTHR43792:SF8">
    <property type="entry name" value="[RIBOSOMAL PROTEIN US5]-ALANINE N-ACETYLTRANSFERASE"/>
    <property type="match status" value="1"/>
</dbReference>
<keyword evidence="2" id="KW-0012">Acyltransferase</keyword>
<gene>
    <name evidence="5" type="ORF">A8990_11616</name>
</gene>
<dbReference type="Gene3D" id="3.40.630.30">
    <property type="match status" value="1"/>
</dbReference>
<keyword evidence="1 5" id="KW-0808">Transferase</keyword>
<dbReference type="InterPro" id="IPR000182">
    <property type="entry name" value="GNAT_dom"/>
</dbReference>